<name>A0AAV5HFE7_9ROSI</name>
<keyword evidence="7" id="KW-1185">Reference proteome</keyword>
<dbReference type="InterPro" id="IPR036869">
    <property type="entry name" value="J_dom_sf"/>
</dbReference>
<dbReference type="PROSITE" id="PS50076">
    <property type="entry name" value="DNAJ_2"/>
    <property type="match status" value="1"/>
</dbReference>
<evidence type="ECO:0000256" key="3">
    <source>
        <dbReference type="ARBA" id="ARBA00022989"/>
    </source>
</evidence>
<dbReference type="PRINTS" id="PR00625">
    <property type="entry name" value="JDOMAIN"/>
</dbReference>
<comment type="subcellular location">
    <subcellularLocation>
        <location evidence="1">Membrane</location>
        <topology evidence="1">Single-pass membrane protein</topology>
    </subcellularLocation>
</comment>
<dbReference type="InterPro" id="IPR001623">
    <property type="entry name" value="DnaJ_domain"/>
</dbReference>
<dbReference type="EMBL" id="BPVZ01000001">
    <property type="protein sequence ID" value="GKU85445.1"/>
    <property type="molecule type" value="Genomic_DNA"/>
</dbReference>
<evidence type="ECO:0000256" key="1">
    <source>
        <dbReference type="ARBA" id="ARBA00004167"/>
    </source>
</evidence>
<evidence type="ECO:0000259" key="5">
    <source>
        <dbReference type="PROSITE" id="PS50076"/>
    </source>
</evidence>
<dbReference type="InterPro" id="IPR051100">
    <property type="entry name" value="DnaJ_subfamily_B/C"/>
</dbReference>
<evidence type="ECO:0000313" key="6">
    <source>
        <dbReference type="EMBL" id="GKU85445.1"/>
    </source>
</evidence>
<keyword evidence="2" id="KW-0812">Transmembrane</keyword>
<protein>
    <recommendedName>
        <fullName evidence="5">J domain-containing protein</fullName>
    </recommendedName>
</protein>
<keyword evidence="3" id="KW-1133">Transmembrane helix</keyword>
<dbReference type="Pfam" id="PF09320">
    <property type="entry name" value="DUF1977"/>
    <property type="match status" value="1"/>
</dbReference>
<dbReference type="PANTHER" id="PTHR43908:SF5">
    <property type="entry name" value="CHAPERONE PROTEIN DNAJ 49"/>
    <property type="match status" value="1"/>
</dbReference>
<evidence type="ECO:0000256" key="2">
    <source>
        <dbReference type="ARBA" id="ARBA00022692"/>
    </source>
</evidence>
<proteinExistence type="predicted"/>
<dbReference type="AlphaFoldDB" id="A0AAV5HFE7"/>
<dbReference type="SUPFAM" id="SSF46565">
    <property type="entry name" value="Chaperone J-domain"/>
    <property type="match status" value="1"/>
</dbReference>
<gene>
    <name evidence="6" type="ORF">SLEP1_g123</name>
</gene>
<dbReference type="InterPro" id="IPR015399">
    <property type="entry name" value="DUF1977_DnaJ-like"/>
</dbReference>
<evidence type="ECO:0000256" key="4">
    <source>
        <dbReference type="ARBA" id="ARBA00023136"/>
    </source>
</evidence>
<comment type="caution">
    <text evidence="6">The sequence shown here is derived from an EMBL/GenBank/DDBJ whole genome shotgun (WGS) entry which is preliminary data.</text>
</comment>
<keyword evidence="4" id="KW-0472">Membrane</keyword>
<dbReference type="Proteomes" id="UP001054252">
    <property type="component" value="Unassembled WGS sequence"/>
</dbReference>
<dbReference type="PANTHER" id="PTHR43908">
    <property type="entry name" value="AT29763P-RELATED"/>
    <property type="match status" value="1"/>
</dbReference>
<reference evidence="6 7" key="1">
    <citation type="journal article" date="2021" name="Commun. Biol.">
        <title>The genome of Shorea leprosula (Dipterocarpaceae) highlights the ecological relevance of drought in aseasonal tropical rainforests.</title>
        <authorList>
            <person name="Ng K.K.S."/>
            <person name="Kobayashi M.J."/>
            <person name="Fawcett J.A."/>
            <person name="Hatakeyama M."/>
            <person name="Paape T."/>
            <person name="Ng C.H."/>
            <person name="Ang C.C."/>
            <person name="Tnah L.H."/>
            <person name="Lee C.T."/>
            <person name="Nishiyama T."/>
            <person name="Sese J."/>
            <person name="O'Brien M.J."/>
            <person name="Copetti D."/>
            <person name="Mohd Noor M.I."/>
            <person name="Ong R.C."/>
            <person name="Putra M."/>
            <person name="Sireger I.Z."/>
            <person name="Indrioko S."/>
            <person name="Kosugi Y."/>
            <person name="Izuno A."/>
            <person name="Isagi Y."/>
            <person name="Lee S.L."/>
            <person name="Shimizu K.K."/>
        </authorList>
    </citation>
    <scope>NUCLEOTIDE SEQUENCE [LARGE SCALE GENOMIC DNA]</scope>
    <source>
        <strain evidence="6">214</strain>
    </source>
</reference>
<dbReference type="GO" id="GO:0005789">
    <property type="term" value="C:endoplasmic reticulum membrane"/>
    <property type="evidence" value="ECO:0007669"/>
    <property type="project" value="TreeGrafter"/>
</dbReference>
<accession>A0AAV5HFE7</accession>
<dbReference type="GO" id="GO:0030544">
    <property type="term" value="F:Hsp70 protein binding"/>
    <property type="evidence" value="ECO:0007669"/>
    <property type="project" value="TreeGrafter"/>
</dbReference>
<dbReference type="Pfam" id="PF00226">
    <property type="entry name" value="DnaJ"/>
    <property type="match status" value="1"/>
</dbReference>
<evidence type="ECO:0000313" key="7">
    <source>
        <dbReference type="Proteomes" id="UP001054252"/>
    </source>
</evidence>
<sequence length="348" mass="40282">MDGNKDEALRCICIAEEAIALGNKERALKFIGIAQRLNHNLSVDALLDACEKLDSGPSASSVGEKCVAGGMNKGVQSDFVESCNGERSYTEEHVQLIRHIKRNNDYYTILGVEKTTTVEDIRKAYRKLSLKVHPDKNKAPGSEEAFKKVCKAFKCLSDDDSRRQYDQIGLVDEFEHNQRSNIRRRRRRYEHEFFDDDFDNEIYRSFFGQENLFRTPRAYRSRTSSNQREESHGGGPSLLILLQMVPFLLILLLAYMPFSEPNYSLHKTHYYQFPKTTEKHGVEFYVKSSAFDENFPLGSPARANVEDHVIKDYKYMLWRYCQIELQRRHWSKTMPTPHCNKLQSIGAA</sequence>
<dbReference type="SMART" id="SM00271">
    <property type="entry name" value="DnaJ"/>
    <property type="match status" value="1"/>
</dbReference>
<organism evidence="6 7">
    <name type="scientific">Rubroshorea leprosula</name>
    <dbReference type="NCBI Taxonomy" id="152421"/>
    <lineage>
        <taxon>Eukaryota</taxon>
        <taxon>Viridiplantae</taxon>
        <taxon>Streptophyta</taxon>
        <taxon>Embryophyta</taxon>
        <taxon>Tracheophyta</taxon>
        <taxon>Spermatophyta</taxon>
        <taxon>Magnoliopsida</taxon>
        <taxon>eudicotyledons</taxon>
        <taxon>Gunneridae</taxon>
        <taxon>Pentapetalae</taxon>
        <taxon>rosids</taxon>
        <taxon>malvids</taxon>
        <taxon>Malvales</taxon>
        <taxon>Dipterocarpaceae</taxon>
        <taxon>Rubroshorea</taxon>
    </lineage>
</organism>
<dbReference type="Gene3D" id="1.10.287.110">
    <property type="entry name" value="DnaJ domain"/>
    <property type="match status" value="1"/>
</dbReference>
<dbReference type="GO" id="GO:0071218">
    <property type="term" value="P:cellular response to misfolded protein"/>
    <property type="evidence" value="ECO:0007669"/>
    <property type="project" value="TreeGrafter"/>
</dbReference>
<dbReference type="CDD" id="cd06257">
    <property type="entry name" value="DnaJ"/>
    <property type="match status" value="1"/>
</dbReference>
<feature type="domain" description="J" evidence="5">
    <location>
        <begin position="105"/>
        <end position="169"/>
    </location>
</feature>